<evidence type="ECO:0000313" key="3">
    <source>
        <dbReference type="EMBL" id="CAF1445389.1"/>
    </source>
</evidence>
<evidence type="ECO:0000313" key="2">
    <source>
        <dbReference type="EMBL" id="CAF1235370.1"/>
    </source>
</evidence>
<dbReference type="Pfam" id="PF05461">
    <property type="entry name" value="ApoL"/>
    <property type="match status" value="1"/>
</dbReference>
<dbReference type="PANTHER" id="PTHR14096">
    <property type="entry name" value="APOLIPOPROTEIN L"/>
    <property type="match status" value="1"/>
</dbReference>
<evidence type="ECO:0000313" key="4">
    <source>
        <dbReference type="Proteomes" id="UP000663855"/>
    </source>
</evidence>
<dbReference type="EMBL" id="CAJNOW010000094">
    <property type="protein sequence ID" value="CAF1235370.1"/>
    <property type="molecule type" value="Genomic_DNA"/>
</dbReference>
<dbReference type="InterPro" id="IPR008405">
    <property type="entry name" value="ApoL"/>
</dbReference>
<evidence type="ECO:0000256" key="1">
    <source>
        <dbReference type="ARBA" id="ARBA00010090"/>
    </source>
</evidence>
<protein>
    <submittedName>
        <fullName evidence="3">Uncharacterized protein</fullName>
    </submittedName>
</protein>
<dbReference type="AlphaFoldDB" id="A0A815P806"/>
<dbReference type="GO" id="GO:0005576">
    <property type="term" value="C:extracellular region"/>
    <property type="evidence" value="ECO:0007669"/>
    <property type="project" value="InterPro"/>
</dbReference>
<dbReference type="PANTHER" id="PTHR14096:SF28">
    <property type="entry name" value="APOLIPOPROTEIN L, 1-RELATED"/>
    <property type="match status" value="1"/>
</dbReference>
<proteinExistence type="inferred from homology"/>
<dbReference type="GO" id="GO:0006869">
    <property type="term" value="P:lipid transport"/>
    <property type="evidence" value="ECO:0007669"/>
    <property type="project" value="InterPro"/>
</dbReference>
<dbReference type="GO" id="GO:0042157">
    <property type="term" value="P:lipoprotein metabolic process"/>
    <property type="evidence" value="ECO:0007669"/>
    <property type="project" value="InterPro"/>
</dbReference>
<dbReference type="EMBL" id="CAJNOV010011362">
    <property type="protein sequence ID" value="CAF1445389.1"/>
    <property type="molecule type" value="Genomic_DNA"/>
</dbReference>
<reference evidence="3" key="1">
    <citation type="submission" date="2021-02" db="EMBL/GenBank/DDBJ databases">
        <authorList>
            <person name="Nowell W R."/>
        </authorList>
    </citation>
    <scope>NUCLEOTIDE SEQUENCE</scope>
</reference>
<sequence length="442" mass="48109">MASVKEVSNLENILSDFLDNRKEIISAIMETAKTLDDQNKSVNITKVVTGSTGIAGTIISIAGIALAIPTLGMSLPFANGGTALAATSGAAHLGSDITNRILTKSHLTKLDALCQADESNLLKLADYLKQTIKDIQNNSFDDKTDFRTAGSIVEGIAGVANLTFSIIRVTQTASMSIRTVQIAGTASAVVGVVTLPLQIIDLAISAQALHENKVCRFKFGESFRIPTDQCQTHITARECGIYFLLHYDNQTYEVTFGEGSLWTTVIHIKDGPYLTYGFSYRCSTGNDCASTYSQSALDEMIHRDYDAKLLYEELEMLIENSTRNGSIHCYDFGDTMVSCSSDQVCLLGYDDQEKSTIPRGCKVAVGARISVYDIRSRLTVDIECTRNLCNDYSTLLQITTILNKNNLTNIDVLQVSAGRKYITTSSTFVTLALVLLLAVSIN</sequence>
<comment type="caution">
    <text evidence="3">The sequence shown here is derived from an EMBL/GenBank/DDBJ whole genome shotgun (WGS) entry which is preliminary data.</text>
</comment>
<comment type="similarity">
    <text evidence="1">Belongs to the apolipoprotein L family.</text>
</comment>
<dbReference type="OrthoDB" id="10047013at2759"/>
<gene>
    <name evidence="3" type="ORF">CJN711_LOCUS24277</name>
    <name evidence="2" type="ORF">KQP761_LOCUS1510</name>
</gene>
<dbReference type="Proteomes" id="UP000663855">
    <property type="component" value="Unassembled WGS sequence"/>
</dbReference>
<dbReference type="GO" id="GO:0016020">
    <property type="term" value="C:membrane"/>
    <property type="evidence" value="ECO:0007669"/>
    <property type="project" value="TreeGrafter"/>
</dbReference>
<name>A0A815P806_9BILA</name>
<dbReference type="GO" id="GO:0008289">
    <property type="term" value="F:lipid binding"/>
    <property type="evidence" value="ECO:0007669"/>
    <property type="project" value="InterPro"/>
</dbReference>
<dbReference type="Proteomes" id="UP000663834">
    <property type="component" value="Unassembled WGS sequence"/>
</dbReference>
<accession>A0A815P806</accession>
<organism evidence="3 4">
    <name type="scientific">Rotaria magnacalcarata</name>
    <dbReference type="NCBI Taxonomy" id="392030"/>
    <lineage>
        <taxon>Eukaryota</taxon>
        <taxon>Metazoa</taxon>
        <taxon>Spiralia</taxon>
        <taxon>Gnathifera</taxon>
        <taxon>Rotifera</taxon>
        <taxon>Eurotatoria</taxon>
        <taxon>Bdelloidea</taxon>
        <taxon>Philodinida</taxon>
        <taxon>Philodinidae</taxon>
        <taxon>Rotaria</taxon>
    </lineage>
</organism>